<organism evidence="2 3">
    <name type="scientific">Polyangium jinanense</name>
    <dbReference type="NCBI Taxonomy" id="2829994"/>
    <lineage>
        <taxon>Bacteria</taxon>
        <taxon>Pseudomonadati</taxon>
        <taxon>Myxococcota</taxon>
        <taxon>Polyangia</taxon>
        <taxon>Polyangiales</taxon>
        <taxon>Polyangiaceae</taxon>
        <taxon>Polyangium</taxon>
    </lineage>
</organism>
<keyword evidence="1" id="KW-1133">Transmembrane helix</keyword>
<keyword evidence="1" id="KW-0472">Membrane</keyword>
<dbReference type="EMBL" id="JAGTJJ010000038">
    <property type="protein sequence ID" value="MDC3986398.1"/>
    <property type="molecule type" value="Genomic_DNA"/>
</dbReference>
<name>A0A9X3XCC9_9BACT</name>
<evidence type="ECO:0000313" key="2">
    <source>
        <dbReference type="EMBL" id="MDC3986398.1"/>
    </source>
</evidence>
<keyword evidence="3" id="KW-1185">Reference proteome</keyword>
<accession>A0A9X3XCC9</accession>
<dbReference type="Proteomes" id="UP001151081">
    <property type="component" value="Unassembled WGS sequence"/>
</dbReference>
<gene>
    <name evidence="2" type="ORF">KEG57_38335</name>
</gene>
<dbReference type="RefSeq" id="WP_272424454.1">
    <property type="nucleotide sequence ID" value="NZ_JAGTJJ010000038.1"/>
</dbReference>
<feature type="transmembrane region" description="Helical" evidence="1">
    <location>
        <begin position="26"/>
        <end position="44"/>
    </location>
</feature>
<evidence type="ECO:0000313" key="3">
    <source>
        <dbReference type="Proteomes" id="UP001151081"/>
    </source>
</evidence>
<dbReference type="AlphaFoldDB" id="A0A9X3XCC9"/>
<sequence length="202" mass="22128">MVITAVILLRWGIPLASRIFEGYGDLASIVFGAGSIALLVYAFWSWANPRVVVPSVVRIDNHDDEGLSVTLDHAFSLRVVLNPRNTLALDPLLVRFVAEEAGRRKEPLFSAEYVLDHGRSVGAGETVRYDASIELPGEAPCTSHKRGIAWRLEVSVGAPPGFTRAYPLHVRPAVRSARAPGKKVRQRRPKVATSNERCIVAP</sequence>
<evidence type="ECO:0000256" key="1">
    <source>
        <dbReference type="SAM" id="Phobius"/>
    </source>
</evidence>
<protein>
    <submittedName>
        <fullName evidence="2">Uncharacterized protein</fullName>
    </submittedName>
</protein>
<reference evidence="2 3" key="1">
    <citation type="submission" date="2021-04" db="EMBL/GenBank/DDBJ databases">
        <title>Genome analysis of Polyangium sp.</title>
        <authorList>
            <person name="Li Y."/>
            <person name="Wang J."/>
        </authorList>
    </citation>
    <scope>NUCLEOTIDE SEQUENCE [LARGE SCALE GENOMIC DNA]</scope>
    <source>
        <strain evidence="2 3">SDU14</strain>
    </source>
</reference>
<proteinExistence type="predicted"/>
<keyword evidence="1" id="KW-0812">Transmembrane</keyword>
<comment type="caution">
    <text evidence="2">The sequence shown here is derived from an EMBL/GenBank/DDBJ whole genome shotgun (WGS) entry which is preliminary data.</text>
</comment>